<evidence type="ECO:0000313" key="13">
    <source>
        <dbReference type="EMBL" id="KAA0724591.1"/>
    </source>
</evidence>
<reference evidence="13 14" key="1">
    <citation type="journal article" date="2019" name="Mol. Ecol. Resour.">
        <title>Chromosome-level genome assembly of Triplophysa tibetana, a fish adapted to the harsh high-altitude environment of the Tibetan Plateau.</title>
        <authorList>
            <person name="Yang X."/>
            <person name="Liu H."/>
            <person name="Ma Z."/>
            <person name="Zou Y."/>
            <person name="Zou M."/>
            <person name="Mao Y."/>
            <person name="Li X."/>
            <person name="Wang H."/>
            <person name="Chen T."/>
            <person name="Wang W."/>
            <person name="Yang R."/>
        </authorList>
    </citation>
    <scope>NUCLEOTIDE SEQUENCE [LARGE SCALE GENOMIC DNA]</scope>
    <source>
        <strain evidence="13">TTIB1903HZAU</strain>
        <tissue evidence="13">Muscle</tissue>
    </source>
</reference>
<name>A0A5A9PU72_9TELE</name>
<evidence type="ECO:0000313" key="14">
    <source>
        <dbReference type="Proteomes" id="UP000324632"/>
    </source>
</evidence>
<comment type="caution">
    <text evidence="13">The sequence shown here is derived from an EMBL/GenBank/DDBJ whole genome shotgun (WGS) entry which is preliminary data.</text>
</comment>
<accession>A0A5A9PU72</accession>
<dbReference type="SUPFAM" id="SSF111352">
    <property type="entry name" value="Ammonium transporter"/>
    <property type="match status" value="1"/>
</dbReference>
<keyword evidence="7 11" id="KW-0472">Membrane</keyword>
<evidence type="ECO:0000256" key="7">
    <source>
        <dbReference type="ARBA" id="ARBA00023136"/>
    </source>
</evidence>
<keyword evidence="14" id="KW-1185">Reference proteome</keyword>
<dbReference type="AlphaFoldDB" id="A0A5A9PU72"/>
<evidence type="ECO:0000256" key="10">
    <source>
        <dbReference type="ARBA" id="ARBA00025220"/>
    </source>
</evidence>
<feature type="transmembrane region" description="Helical" evidence="11">
    <location>
        <begin position="405"/>
        <end position="429"/>
    </location>
</feature>
<proteinExistence type="inferred from homology"/>
<keyword evidence="9" id="KW-0325">Glycoprotein</keyword>
<dbReference type="GO" id="GO:0097272">
    <property type="term" value="P:ammonium homeostasis"/>
    <property type="evidence" value="ECO:0007669"/>
    <property type="project" value="TreeGrafter"/>
</dbReference>
<feature type="transmembrane region" description="Helical" evidence="11">
    <location>
        <begin position="162"/>
        <end position="183"/>
    </location>
</feature>
<sequence length="564" mass="62192">MGNCMHRICDRPKNTNVRFSLPAVCLVWQLAMIVLFGVFVRYNEEADTHWVDFKEKNNISSDIENDFYFRYPSFQDVHVMIFVGFGFLMTFLKRYGFGSVGFNFLIAAFGIQWALLMQGWFHSLDYTDGKIKIGIENLINADFCVASCLIAYGAVLGKVSPVQLLVMTLFGITLFAIEEFIILNVLHAKDAGGSMVIHTFGAYFGLSISWVLYRPDLDKSKQLNGSVYHSDLFAMIGTLFLWMFWPSFNSAIADHGDGQHRAAINTYLALASTVLTTVAMSSLFEKTGKLDMVHIQNSTLAGGVAVGTAAEFMLSPYGSLIVGFICGVISTLGYIYISPFLERKLKIQDTCGIHNLHAMPGVIGGIVGAVSAATASEKVYGALGLKNTFDFFGEFEKRVPTVQGAFQGAALCVALLFGVGGGIFVGCILKLPMWGDPADENCFDDECYWEVPEDEESAPLTYSNHMISNKHADIGPAFHLTSSLTVSPPPPVMISDPLPAARLARSRYPVTQRVAQKSCGLRVNDGILVGYRKDALKHGDYVGRSMWKKGFSLTVLWWLLRKAK</sequence>
<dbReference type="Gene3D" id="1.10.3430.10">
    <property type="entry name" value="Ammonium transporter AmtB like domains"/>
    <property type="match status" value="1"/>
</dbReference>
<feature type="transmembrane region" description="Helical" evidence="11">
    <location>
        <begin position="317"/>
        <end position="337"/>
    </location>
</feature>
<dbReference type="Pfam" id="PF00909">
    <property type="entry name" value="Ammonium_transp"/>
    <property type="match status" value="1"/>
</dbReference>
<feature type="transmembrane region" description="Helical" evidence="11">
    <location>
        <begin position="233"/>
        <end position="252"/>
    </location>
</feature>
<protein>
    <submittedName>
        <fullName evidence="13">C 1 FRhcg1 Rhesus blood group family type</fullName>
    </submittedName>
</protein>
<dbReference type="EMBL" id="SOYY01000002">
    <property type="protein sequence ID" value="KAA0724591.1"/>
    <property type="molecule type" value="Genomic_DNA"/>
</dbReference>
<evidence type="ECO:0000256" key="2">
    <source>
        <dbReference type="ARBA" id="ARBA00011036"/>
    </source>
</evidence>
<evidence type="ECO:0000256" key="1">
    <source>
        <dbReference type="ARBA" id="ARBA00004651"/>
    </source>
</evidence>
<dbReference type="PRINTS" id="PR00342">
    <property type="entry name" value="RHESUSRHD"/>
</dbReference>
<keyword evidence="6 11" id="KW-1133">Transmembrane helix</keyword>
<keyword evidence="8" id="KW-0924">Ammonia transport</keyword>
<dbReference type="GO" id="GO:0005886">
    <property type="term" value="C:plasma membrane"/>
    <property type="evidence" value="ECO:0007669"/>
    <property type="project" value="UniProtKB-SubCell"/>
</dbReference>
<dbReference type="PANTHER" id="PTHR11730">
    <property type="entry name" value="AMMONIUM TRANSPORTER"/>
    <property type="match status" value="1"/>
</dbReference>
<gene>
    <name evidence="13" type="ORF">E1301_Tti003859</name>
</gene>
<feature type="transmembrane region" description="Helical" evidence="11">
    <location>
        <begin position="195"/>
        <end position="213"/>
    </location>
</feature>
<evidence type="ECO:0000256" key="5">
    <source>
        <dbReference type="ARBA" id="ARBA00022692"/>
    </source>
</evidence>
<keyword evidence="3" id="KW-0813">Transport</keyword>
<dbReference type="InterPro" id="IPR029020">
    <property type="entry name" value="Ammonium/urea_transptr"/>
</dbReference>
<feature type="transmembrane region" description="Helical" evidence="11">
    <location>
        <begin position="95"/>
        <end position="116"/>
    </location>
</feature>
<organism evidence="13 14">
    <name type="scientific">Triplophysa tibetana</name>
    <dbReference type="NCBI Taxonomy" id="1572043"/>
    <lineage>
        <taxon>Eukaryota</taxon>
        <taxon>Metazoa</taxon>
        <taxon>Chordata</taxon>
        <taxon>Craniata</taxon>
        <taxon>Vertebrata</taxon>
        <taxon>Euteleostomi</taxon>
        <taxon>Actinopterygii</taxon>
        <taxon>Neopterygii</taxon>
        <taxon>Teleostei</taxon>
        <taxon>Ostariophysi</taxon>
        <taxon>Cypriniformes</taxon>
        <taxon>Nemacheilidae</taxon>
        <taxon>Triplophysa</taxon>
    </lineage>
</organism>
<evidence type="ECO:0000256" key="9">
    <source>
        <dbReference type="ARBA" id="ARBA00023180"/>
    </source>
</evidence>
<evidence type="ECO:0000256" key="6">
    <source>
        <dbReference type="ARBA" id="ARBA00022989"/>
    </source>
</evidence>
<evidence type="ECO:0000256" key="3">
    <source>
        <dbReference type="ARBA" id="ARBA00022448"/>
    </source>
</evidence>
<dbReference type="Proteomes" id="UP000324632">
    <property type="component" value="Chromosome 2"/>
</dbReference>
<feature type="transmembrane region" description="Helical" evidence="11">
    <location>
        <begin position="21"/>
        <end position="42"/>
    </location>
</feature>
<evidence type="ECO:0000256" key="4">
    <source>
        <dbReference type="ARBA" id="ARBA00022475"/>
    </source>
</evidence>
<dbReference type="InterPro" id="IPR024041">
    <property type="entry name" value="NH4_transpt_AmtB-like_dom"/>
</dbReference>
<evidence type="ECO:0000256" key="11">
    <source>
        <dbReference type="SAM" id="Phobius"/>
    </source>
</evidence>
<feature type="transmembrane region" description="Helical" evidence="11">
    <location>
        <begin position="358"/>
        <end position="376"/>
    </location>
</feature>
<comment type="similarity">
    <text evidence="2">Belongs to the ammonium transporter (TC 2.A.49) family. Rh subfamily.</text>
</comment>
<comment type="subcellular location">
    <subcellularLocation>
        <location evidence="1">Cell membrane</location>
        <topology evidence="1">Multi-pass membrane protein</topology>
    </subcellularLocation>
</comment>
<comment type="function">
    <text evidence="10">Functions as an ammonia transporter. May play a role in the elimination of ammonia in the gill.</text>
</comment>
<evidence type="ECO:0000256" key="8">
    <source>
        <dbReference type="ARBA" id="ARBA00023177"/>
    </source>
</evidence>
<evidence type="ECO:0000259" key="12">
    <source>
        <dbReference type="Pfam" id="PF00909"/>
    </source>
</evidence>
<feature type="transmembrane region" description="Helical" evidence="11">
    <location>
        <begin position="264"/>
        <end position="284"/>
    </location>
</feature>
<feature type="domain" description="Ammonium transporter AmtB-like" evidence="12">
    <location>
        <begin position="65"/>
        <end position="444"/>
    </location>
</feature>
<dbReference type="GO" id="GO:0008519">
    <property type="term" value="F:ammonium channel activity"/>
    <property type="evidence" value="ECO:0007669"/>
    <property type="project" value="InterPro"/>
</dbReference>
<keyword evidence="4" id="KW-1003">Cell membrane</keyword>
<dbReference type="InterPro" id="IPR002229">
    <property type="entry name" value="RhesusRHD"/>
</dbReference>
<keyword evidence="5 11" id="KW-0812">Transmembrane</keyword>
<dbReference type="PANTHER" id="PTHR11730:SF110">
    <property type="entry name" value="AMMONIUM TRANSPORTER RH TYPE C-LIKE 2"/>
    <property type="match status" value="1"/>
</dbReference>
<dbReference type="FunFam" id="1.10.3430.10:FF:000001">
    <property type="entry name" value="Ammonium transporter Rh type C"/>
    <property type="match status" value="1"/>
</dbReference>